<dbReference type="InterPro" id="IPR029058">
    <property type="entry name" value="AB_hydrolase_fold"/>
</dbReference>
<evidence type="ECO:0000256" key="4">
    <source>
        <dbReference type="ARBA" id="ARBA00023180"/>
    </source>
</evidence>
<name>A0AAW0VVA2_CHEQU</name>
<evidence type="ECO:0000256" key="3">
    <source>
        <dbReference type="ARBA" id="ARBA00022801"/>
    </source>
</evidence>
<evidence type="ECO:0000256" key="2">
    <source>
        <dbReference type="ARBA" id="ARBA00022487"/>
    </source>
</evidence>
<comment type="caution">
    <text evidence="7">The sequence shown here is derived from an EMBL/GenBank/DDBJ whole genome shotgun (WGS) entry which is preliminary data.</text>
</comment>
<feature type="domain" description="Carboxylesterase type B" evidence="6">
    <location>
        <begin position="4"/>
        <end position="355"/>
    </location>
</feature>
<evidence type="ECO:0000313" key="7">
    <source>
        <dbReference type="EMBL" id="KAK8720382.1"/>
    </source>
</evidence>
<comment type="similarity">
    <text evidence="1 5">Belongs to the type-B carboxylesterase/lipase family.</text>
</comment>
<dbReference type="Gene3D" id="3.40.50.1820">
    <property type="entry name" value="alpha/beta hydrolase"/>
    <property type="match status" value="1"/>
</dbReference>
<dbReference type="EMBL" id="JARKIK010000460">
    <property type="protein sequence ID" value="KAK8720382.1"/>
    <property type="molecule type" value="Genomic_DNA"/>
</dbReference>
<dbReference type="InterPro" id="IPR019819">
    <property type="entry name" value="Carboxylesterase_B_CS"/>
</dbReference>
<dbReference type="InterPro" id="IPR050309">
    <property type="entry name" value="Type-B_Carboxylest/Lipase"/>
</dbReference>
<dbReference type="InterPro" id="IPR019826">
    <property type="entry name" value="Carboxylesterase_B_AS"/>
</dbReference>
<organism evidence="7 8">
    <name type="scientific">Cherax quadricarinatus</name>
    <name type="common">Australian red claw crayfish</name>
    <dbReference type="NCBI Taxonomy" id="27406"/>
    <lineage>
        <taxon>Eukaryota</taxon>
        <taxon>Metazoa</taxon>
        <taxon>Ecdysozoa</taxon>
        <taxon>Arthropoda</taxon>
        <taxon>Crustacea</taxon>
        <taxon>Multicrustacea</taxon>
        <taxon>Malacostraca</taxon>
        <taxon>Eumalacostraca</taxon>
        <taxon>Eucarida</taxon>
        <taxon>Decapoda</taxon>
        <taxon>Pleocyemata</taxon>
        <taxon>Astacidea</taxon>
        <taxon>Parastacoidea</taxon>
        <taxon>Parastacidae</taxon>
        <taxon>Cherax</taxon>
    </lineage>
</organism>
<dbReference type="PANTHER" id="PTHR11559">
    <property type="entry name" value="CARBOXYLESTERASE"/>
    <property type="match status" value="1"/>
</dbReference>
<dbReference type="SUPFAM" id="SSF53474">
    <property type="entry name" value="alpha/beta-Hydrolases"/>
    <property type="match status" value="1"/>
</dbReference>
<proteinExistence type="inferred from homology"/>
<accession>A0AAW0VVA2</accession>
<evidence type="ECO:0000256" key="1">
    <source>
        <dbReference type="ARBA" id="ARBA00005964"/>
    </source>
</evidence>
<dbReference type="GO" id="GO:0052689">
    <property type="term" value="F:carboxylic ester hydrolase activity"/>
    <property type="evidence" value="ECO:0007669"/>
    <property type="project" value="UniProtKB-KW"/>
</dbReference>
<gene>
    <name evidence="7" type="ORF">OTU49_013358</name>
</gene>
<dbReference type="PROSITE" id="PS00941">
    <property type="entry name" value="CARBOXYLESTERASE_B_2"/>
    <property type="match status" value="1"/>
</dbReference>
<evidence type="ECO:0000259" key="6">
    <source>
        <dbReference type="Pfam" id="PF00135"/>
    </source>
</evidence>
<keyword evidence="3 5" id="KW-0378">Hydrolase</keyword>
<protein>
    <recommendedName>
        <fullName evidence="5">Carboxylic ester hydrolase</fullName>
        <ecNumber evidence="5">3.1.1.-</ecNumber>
    </recommendedName>
</protein>
<feature type="non-terminal residue" evidence="7">
    <location>
        <position position="371"/>
    </location>
</feature>
<keyword evidence="2" id="KW-0719">Serine esterase</keyword>
<evidence type="ECO:0000256" key="5">
    <source>
        <dbReference type="RuleBase" id="RU361235"/>
    </source>
</evidence>
<reference evidence="7 8" key="1">
    <citation type="journal article" date="2024" name="BMC Genomics">
        <title>Genome assembly of redclaw crayfish (Cherax quadricarinatus) provides insights into its immune adaptation and hypoxia tolerance.</title>
        <authorList>
            <person name="Liu Z."/>
            <person name="Zheng J."/>
            <person name="Li H."/>
            <person name="Fang K."/>
            <person name="Wang S."/>
            <person name="He J."/>
            <person name="Zhou D."/>
            <person name="Weng S."/>
            <person name="Chi M."/>
            <person name="Gu Z."/>
            <person name="He J."/>
            <person name="Li F."/>
            <person name="Wang M."/>
        </authorList>
    </citation>
    <scope>NUCLEOTIDE SEQUENCE [LARGE SCALE GENOMIC DNA]</scope>
    <source>
        <strain evidence="7">ZL_2023a</strain>
    </source>
</reference>
<sequence length="371" mass="40522">MEKSTKGKSFWSYYGIPYAKPPIGQLRLRDPLPAEPWGGLRNGSEVSQPCLQVPFFVAVAGIRLPPQQLVGTEDCLYLNVFTPTQLTSIKELPVMVFIPGGGFFAGGNLEYLPHVLLNHDIILVVLQYRLGILGFLSTEDYIVPGNLGLKDQTLALQWVQNNIHSFGGDPNSVTIFGESAGGASVHYHILSPKSRGLFSRAILQSGSALATFALGRRHREIAEQVGSSLGCDTSLGSTHLLACLQTIDAHELSATLQDFLEWSITPLPLGPRVDGDFIPAHPALLIRDHQYNPVDILTGTTAHEGLLVGYPLFGQTNLQESLLKNFSYVGPLSLMCCDGSTDPLTITQRVYTYYLGGLNFSLETQKDQIIR</sequence>
<dbReference type="InterPro" id="IPR002018">
    <property type="entry name" value="CarbesteraseB"/>
</dbReference>
<keyword evidence="4" id="KW-0325">Glycoprotein</keyword>
<dbReference type="EC" id="3.1.1.-" evidence="5"/>
<dbReference type="AlphaFoldDB" id="A0AAW0VVA2"/>
<dbReference type="Pfam" id="PF00135">
    <property type="entry name" value="COesterase"/>
    <property type="match status" value="1"/>
</dbReference>
<keyword evidence="8" id="KW-1185">Reference proteome</keyword>
<dbReference type="PROSITE" id="PS00122">
    <property type="entry name" value="CARBOXYLESTERASE_B_1"/>
    <property type="match status" value="1"/>
</dbReference>
<dbReference type="Proteomes" id="UP001445076">
    <property type="component" value="Unassembled WGS sequence"/>
</dbReference>
<evidence type="ECO:0000313" key="8">
    <source>
        <dbReference type="Proteomes" id="UP001445076"/>
    </source>
</evidence>